<name>A0A4Y2QCG1_ARAVE</name>
<dbReference type="EMBL" id="BGPR01013358">
    <property type="protein sequence ID" value="GBN60307.1"/>
    <property type="molecule type" value="Genomic_DNA"/>
</dbReference>
<sequence>MTSEVIAILFPHLHCGCNGKCTMITYSFVYFPVHISFPTHLRGVDWNKPNAYSHGFWTWLHSQSNFSRVCIGLEWQIRIRIVLLDMDSDPNPSRICIGQLMDWNGKCIIQHGLNGHGF</sequence>
<protein>
    <submittedName>
        <fullName evidence="1">Uncharacterized protein</fullName>
    </submittedName>
</protein>
<evidence type="ECO:0000313" key="2">
    <source>
        <dbReference type="Proteomes" id="UP000499080"/>
    </source>
</evidence>
<keyword evidence="2" id="KW-1185">Reference proteome</keyword>
<comment type="caution">
    <text evidence="1">The sequence shown here is derived from an EMBL/GenBank/DDBJ whole genome shotgun (WGS) entry which is preliminary data.</text>
</comment>
<accession>A0A4Y2QCG1</accession>
<reference evidence="1 2" key="1">
    <citation type="journal article" date="2019" name="Sci. Rep.">
        <title>Orb-weaving spider Araneus ventricosus genome elucidates the spidroin gene catalogue.</title>
        <authorList>
            <person name="Kono N."/>
            <person name="Nakamura H."/>
            <person name="Ohtoshi R."/>
            <person name="Moran D.A.P."/>
            <person name="Shinohara A."/>
            <person name="Yoshida Y."/>
            <person name="Fujiwara M."/>
            <person name="Mori M."/>
            <person name="Tomita M."/>
            <person name="Arakawa K."/>
        </authorList>
    </citation>
    <scope>NUCLEOTIDE SEQUENCE [LARGE SCALE GENOMIC DNA]</scope>
</reference>
<evidence type="ECO:0000313" key="1">
    <source>
        <dbReference type="EMBL" id="GBN60307.1"/>
    </source>
</evidence>
<organism evidence="1 2">
    <name type="scientific">Araneus ventricosus</name>
    <name type="common">Orbweaver spider</name>
    <name type="synonym">Epeira ventricosa</name>
    <dbReference type="NCBI Taxonomy" id="182803"/>
    <lineage>
        <taxon>Eukaryota</taxon>
        <taxon>Metazoa</taxon>
        <taxon>Ecdysozoa</taxon>
        <taxon>Arthropoda</taxon>
        <taxon>Chelicerata</taxon>
        <taxon>Arachnida</taxon>
        <taxon>Araneae</taxon>
        <taxon>Araneomorphae</taxon>
        <taxon>Entelegynae</taxon>
        <taxon>Araneoidea</taxon>
        <taxon>Araneidae</taxon>
        <taxon>Araneus</taxon>
    </lineage>
</organism>
<dbReference type="Proteomes" id="UP000499080">
    <property type="component" value="Unassembled WGS sequence"/>
</dbReference>
<gene>
    <name evidence="1" type="ORF">AVEN_239118_1</name>
</gene>
<proteinExistence type="predicted"/>
<dbReference type="AlphaFoldDB" id="A0A4Y2QCG1"/>